<reference evidence="1 2" key="1">
    <citation type="journal article" date="2011" name="J. Bacteriol.">
        <title>Draft genome sequence of Sporolactobacillus inulinus strain CASD, an efficient D-lactic acid-producing bacterium with high-concentration lactate tolerance capability.</title>
        <authorList>
            <person name="Yu B."/>
            <person name="Su F."/>
            <person name="Wang L."/>
            <person name="Xu K."/>
            <person name="Zhao B."/>
            <person name="Xu P."/>
        </authorList>
    </citation>
    <scope>NUCLEOTIDE SEQUENCE [LARGE SCALE GENOMIC DNA]</scope>
    <source>
        <strain evidence="1 2">CASD</strain>
    </source>
</reference>
<comment type="caution">
    <text evidence="1">The sequence shown here is derived from an EMBL/GenBank/DDBJ whole genome shotgun (WGS) entry which is preliminary data.</text>
</comment>
<dbReference type="OrthoDB" id="2905540at2"/>
<name>A0A0U1QLS1_9BACL</name>
<dbReference type="RefSeq" id="WP_010027878.1">
    <property type="nucleotide sequence ID" value="NZ_AFVQ02000174.1"/>
</dbReference>
<evidence type="ECO:0000313" key="1">
    <source>
        <dbReference type="EMBL" id="KLI01733.1"/>
    </source>
</evidence>
<evidence type="ECO:0000313" key="2">
    <source>
        <dbReference type="Proteomes" id="UP000035553"/>
    </source>
</evidence>
<accession>A0A0U1QLS1</accession>
<proteinExistence type="predicted"/>
<sequence length="66" mass="7764">MSSYDHYSATYLIELYFSIKRNIESGFLSKAMYHEMDFIAQSVKRQGITLLIKDHATDQNQVYSHK</sequence>
<protein>
    <submittedName>
        <fullName evidence="1">Uncharacterized protein</fullName>
    </submittedName>
</protein>
<keyword evidence="2" id="KW-1185">Reference proteome</keyword>
<dbReference type="AlphaFoldDB" id="A0A0U1QLS1"/>
<dbReference type="EMBL" id="AFVQ02000174">
    <property type="protein sequence ID" value="KLI01733.1"/>
    <property type="molecule type" value="Genomic_DNA"/>
</dbReference>
<gene>
    <name evidence="1" type="ORF">SINU_11910</name>
</gene>
<organism evidence="1 2">
    <name type="scientific">Sporolactobacillus inulinus CASD</name>
    <dbReference type="NCBI Taxonomy" id="1069536"/>
    <lineage>
        <taxon>Bacteria</taxon>
        <taxon>Bacillati</taxon>
        <taxon>Bacillota</taxon>
        <taxon>Bacilli</taxon>
        <taxon>Bacillales</taxon>
        <taxon>Sporolactobacillaceae</taxon>
        <taxon>Sporolactobacillus</taxon>
    </lineage>
</organism>
<dbReference type="Proteomes" id="UP000035553">
    <property type="component" value="Unassembled WGS sequence"/>
</dbReference>